<evidence type="ECO:0000259" key="1">
    <source>
        <dbReference type="Pfam" id="PF00557"/>
    </source>
</evidence>
<evidence type="ECO:0000313" key="4">
    <source>
        <dbReference type="Proteomes" id="UP000253570"/>
    </source>
</evidence>
<protein>
    <submittedName>
        <fullName evidence="3">Aminopeptidase P family protein</fullName>
    </submittedName>
</protein>
<accession>A0A368DNI4</accession>
<keyword evidence="3" id="KW-0031">Aminopeptidase</keyword>
<dbReference type="InterPro" id="IPR029149">
    <property type="entry name" value="Creatin/AminoP/Spt16_N"/>
</dbReference>
<reference evidence="3 4" key="1">
    <citation type="journal article" date="2018" name="Microbiome">
        <title>Fine metagenomic profile of the Mediterranean stratified and mixed water columns revealed by assembly and recruitment.</title>
        <authorList>
            <person name="Haro-Moreno J.M."/>
            <person name="Lopez-Perez M."/>
            <person name="De La Torre J.R."/>
            <person name="Picazo A."/>
            <person name="Camacho A."/>
            <person name="Rodriguez-Valera F."/>
        </authorList>
    </citation>
    <scope>NUCLEOTIDE SEQUENCE [LARGE SCALE GENOMIC DNA]</scope>
    <source>
        <strain evidence="3">MED-G57</strain>
    </source>
</reference>
<dbReference type="InterPro" id="IPR050659">
    <property type="entry name" value="Peptidase_M24B"/>
</dbReference>
<dbReference type="PANTHER" id="PTHR46112">
    <property type="entry name" value="AMINOPEPTIDASE"/>
    <property type="match status" value="1"/>
</dbReference>
<evidence type="ECO:0000313" key="3">
    <source>
        <dbReference type="EMBL" id="RCL73392.1"/>
    </source>
</evidence>
<proteinExistence type="predicted"/>
<dbReference type="Gene3D" id="3.40.350.10">
    <property type="entry name" value="Creatinase/prolidase N-terminal domain"/>
    <property type="match status" value="1"/>
</dbReference>
<dbReference type="InterPro" id="IPR000994">
    <property type="entry name" value="Pept_M24"/>
</dbReference>
<dbReference type="Pfam" id="PF01321">
    <property type="entry name" value="Creatinase_N"/>
    <property type="match status" value="1"/>
</dbReference>
<gene>
    <name evidence="3" type="ORF">DBW71_03840</name>
</gene>
<evidence type="ECO:0000259" key="2">
    <source>
        <dbReference type="Pfam" id="PF01321"/>
    </source>
</evidence>
<keyword evidence="3" id="KW-0645">Protease</keyword>
<dbReference type="SUPFAM" id="SSF53092">
    <property type="entry name" value="Creatinase/prolidase N-terminal domain"/>
    <property type="match status" value="1"/>
</dbReference>
<dbReference type="GO" id="GO:0004177">
    <property type="term" value="F:aminopeptidase activity"/>
    <property type="evidence" value="ECO:0007669"/>
    <property type="project" value="UniProtKB-KW"/>
</dbReference>
<dbReference type="CDD" id="cd01066">
    <property type="entry name" value="APP_MetAP"/>
    <property type="match status" value="1"/>
</dbReference>
<name>A0A368DNI4_9PROT</name>
<dbReference type="Gene3D" id="3.90.230.10">
    <property type="entry name" value="Creatinase/methionine aminopeptidase superfamily"/>
    <property type="match status" value="1"/>
</dbReference>
<dbReference type="PANTHER" id="PTHR46112:SF2">
    <property type="entry name" value="XAA-PRO AMINOPEPTIDASE P-RELATED"/>
    <property type="match status" value="1"/>
</dbReference>
<feature type="domain" description="Peptidase M24" evidence="1">
    <location>
        <begin position="205"/>
        <end position="413"/>
    </location>
</feature>
<dbReference type="Pfam" id="PF00557">
    <property type="entry name" value="Peptidase_M24"/>
    <property type="match status" value="1"/>
</dbReference>
<dbReference type="Proteomes" id="UP000253570">
    <property type="component" value="Unassembled WGS sequence"/>
</dbReference>
<organism evidence="3 4">
    <name type="scientific">PS1 clade bacterium</name>
    <dbReference type="NCBI Taxonomy" id="2175152"/>
    <lineage>
        <taxon>Bacteria</taxon>
        <taxon>Pseudomonadati</taxon>
        <taxon>Pseudomonadota</taxon>
        <taxon>Alphaproteobacteria</taxon>
        <taxon>PS1 clade</taxon>
    </lineage>
</organism>
<dbReference type="EMBL" id="QOQD01000007">
    <property type="protein sequence ID" value="RCL73392.1"/>
    <property type="molecule type" value="Genomic_DNA"/>
</dbReference>
<dbReference type="InterPro" id="IPR000587">
    <property type="entry name" value="Creatinase_N"/>
</dbReference>
<comment type="caution">
    <text evidence="3">The sequence shown here is derived from an EMBL/GenBank/DDBJ whole genome shotgun (WGS) entry which is preliminary data.</text>
</comment>
<sequence length="448" mass="50974">MKPLDPTKGYDLDTSFIQEQHHTNPRRLYSTTGADWQYRVDHERLRRQRLERIRAEMEADDLGAMVVFQGANVRYITGSYQGNWKYNINIRYAVLPRDGDPVLFETAGSDMRNAFLDLPWLGEENIRPAMTWQWAEGAVGEMADKMVATVKQVLVDNGVDKEKIGVDQLDMPALHAMEKAGIKIVNGWPAMSRARVVKTIDEIEHLKMSSSIGDAAMWHVKHEWLKPGITERQIEAKVHDFMLSRGCEIIYDIIVASGGNTSPYRRWATDKLIQQGDLLIVDINAVGPGGYFIDYVRTFKCGAKLTQQEIDLYRETYDSMYAGLENLRPGKTSADVVSKFPEYDDDKYGTVTLQQFAHSIGITLYEGMWMSRAYSLKYPAEIKENMYFAIETFAGHAGLPQTCRLEENVLVTKDGPSVFTVMEHMEEAVAGYRPGEFHHAEIFGYPQK</sequence>
<dbReference type="InterPro" id="IPR036005">
    <property type="entry name" value="Creatinase/aminopeptidase-like"/>
</dbReference>
<keyword evidence="3" id="KW-0378">Hydrolase</keyword>
<dbReference type="SUPFAM" id="SSF55920">
    <property type="entry name" value="Creatinase/aminopeptidase"/>
    <property type="match status" value="1"/>
</dbReference>
<feature type="domain" description="Creatinase N-terminal" evidence="2">
    <location>
        <begin position="49"/>
        <end position="172"/>
    </location>
</feature>
<dbReference type="AlphaFoldDB" id="A0A368DNI4"/>